<proteinExistence type="predicted"/>
<dbReference type="Gene3D" id="3.30.390.50">
    <property type="entry name" value="CO dehydrogenase flavoprotein, C-terminal domain"/>
    <property type="match status" value="1"/>
</dbReference>
<dbReference type="PANTHER" id="PTHR42659">
    <property type="entry name" value="XANTHINE DEHYDROGENASE SUBUNIT C-RELATED"/>
    <property type="match status" value="1"/>
</dbReference>
<dbReference type="InterPro" id="IPR051312">
    <property type="entry name" value="Diverse_Substr_Oxidored"/>
</dbReference>
<dbReference type="InterPro" id="IPR036683">
    <property type="entry name" value="CO_DH_flav_C_dom_sf"/>
</dbReference>
<dbReference type="SMART" id="SM01092">
    <property type="entry name" value="CO_deh_flav_C"/>
    <property type="match status" value="1"/>
</dbReference>
<dbReference type="EMBL" id="BAAAHH010000001">
    <property type="protein sequence ID" value="GAA0937716.1"/>
    <property type="molecule type" value="Genomic_DNA"/>
</dbReference>
<dbReference type="Pfam" id="PF03450">
    <property type="entry name" value="CO_deh_flav_C"/>
    <property type="match status" value="1"/>
</dbReference>
<dbReference type="InterPro" id="IPR036318">
    <property type="entry name" value="FAD-bd_PCMH-like_sf"/>
</dbReference>
<dbReference type="PROSITE" id="PS51387">
    <property type="entry name" value="FAD_PCMH"/>
    <property type="match status" value="1"/>
</dbReference>
<name>A0ABN1Q563_9ACTN</name>
<dbReference type="InterPro" id="IPR005107">
    <property type="entry name" value="CO_DH_flav_C"/>
</dbReference>
<dbReference type="SUPFAM" id="SSF55447">
    <property type="entry name" value="CO dehydrogenase flavoprotein C-terminal domain-like"/>
    <property type="match status" value="1"/>
</dbReference>
<accession>A0ABN1Q563</accession>
<dbReference type="Gene3D" id="3.30.43.10">
    <property type="entry name" value="Uridine Diphospho-n-acetylenolpyruvylglucosamine Reductase, domain 2"/>
    <property type="match status" value="1"/>
</dbReference>
<evidence type="ECO:0000259" key="2">
    <source>
        <dbReference type="PROSITE" id="PS51387"/>
    </source>
</evidence>
<comment type="caution">
    <text evidence="3">The sequence shown here is derived from an EMBL/GenBank/DDBJ whole genome shotgun (WGS) entry which is preliminary data.</text>
</comment>
<dbReference type="Gene3D" id="3.30.465.10">
    <property type="match status" value="2"/>
</dbReference>
<dbReference type="Proteomes" id="UP001500665">
    <property type="component" value="Unassembled WGS sequence"/>
</dbReference>
<evidence type="ECO:0000256" key="1">
    <source>
        <dbReference type="ARBA" id="ARBA00023002"/>
    </source>
</evidence>
<dbReference type="Pfam" id="PF00941">
    <property type="entry name" value="FAD_binding_5"/>
    <property type="match status" value="1"/>
</dbReference>
<protein>
    <submittedName>
        <fullName evidence="3">Xanthine dehydrogenase family protein subunit M</fullName>
    </submittedName>
</protein>
<evidence type="ECO:0000313" key="3">
    <source>
        <dbReference type="EMBL" id="GAA0937716.1"/>
    </source>
</evidence>
<dbReference type="SUPFAM" id="SSF56176">
    <property type="entry name" value="FAD-binding/transporter-associated domain-like"/>
    <property type="match status" value="1"/>
</dbReference>
<gene>
    <name evidence="3" type="ORF">GCM10009550_04750</name>
</gene>
<dbReference type="InterPro" id="IPR016167">
    <property type="entry name" value="FAD-bd_PCMH_sub1"/>
</dbReference>
<dbReference type="InterPro" id="IPR016169">
    <property type="entry name" value="FAD-bd_PCMH_sub2"/>
</dbReference>
<keyword evidence="1" id="KW-0560">Oxidoreductase</keyword>
<reference evidence="3 4" key="1">
    <citation type="journal article" date="2019" name="Int. J. Syst. Evol. Microbiol.">
        <title>The Global Catalogue of Microorganisms (GCM) 10K type strain sequencing project: providing services to taxonomists for standard genome sequencing and annotation.</title>
        <authorList>
            <consortium name="The Broad Institute Genomics Platform"/>
            <consortium name="The Broad Institute Genome Sequencing Center for Infectious Disease"/>
            <person name="Wu L."/>
            <person name="Ma J."/>
        </authorList>
    </citation>
    <scope>NUCLEOTIDE SEQUENCE [LARGE SCALE GENOMIC DNA]</scope>
    <source>
        <strain evidence="3 4">JCM 10696</strain>
    </source>
</reference>
<dbReference type="InterPro" id="IPR016166">
    <property type="entry name" value="FAD-bd_PCMH"/>
</dbReference>
<dbReference type="InterPro" id="IPR002346">
    <property type="entry name" value="Mopterin_DH_FAD-bd"/>
</dbReference>
<dbReference type="PANTHER" id="PTHR42659:SF1">
    <property type="entry name" value="OXIDOREDUCTASE"/>
    <property type="match status" value="1"/>
</dbReference>
<dbReference type="RefSeq" id="WP_344236146.1">
    <property type="nucleotide sequence ID" value="NZ_BAAAHH010000001.1"/>
</dbReference>
<sequence length="363" mass="38493">MRAFTFSTARTVEEALDALADGATGPVRPIAGGTNLLDLMKEDVARPVALVDVNRLGLDEIRPSEEGGLLLGAMARNAATARNPEVRRRYPLISAAILAGASPQIRNMATNGGNLLQRTRCHYFYDVGTPCNKREPGTGCGAITGLARQHAILGASEQCIATHPSDFCVALAALGATVHVRSTEGRRAIPFDRFHRLPGDEPQRDTTLGENELITAIELPPADEFAAHSTYLKVRERASYAFALVSVAAALDLDEDGVVRGARLALGGVAHKPWRVPAAEAVLVGARPTPAAFEAAAETVLEGARSQGDNAFKIPLAHRAVVRALGMALDGVPSNTGLLGLPFFTSEPFEGPPLDRMDTEEQP</sequence>
<organism evidence="3 4">
    <name type="scientific">Actinocorallia libanotica</name>
    <dbReference type="NCBI Taxonomy" id="46162"/>
    <lineage>
        <taxon>Bacteria</taxon>
        <taxon>Bacillati</taxon>
        <taxon>Actinomycetota</taxon>
        <taxon>Actinomycetes</taxon>
        <taxon>Streptosporangiales</taxon>
        <taxon>Thermomonosporaceae</taxon>
        <taxon>Actinocorallia</taxon>
    </lineage>
</organism>
<feature type="domain" description="FAD-binding PCMH-type" evidence="2">
    <location>
        <begin position="1"/>
        <end position="224"/>
    </location>
</feature>
<keyword evidence="4" id="KW-1185">Reference proteome</keyword>
<evidence type="ECO:0000313" key="4">
    <source>
        <dbReference type="Proteomes" id="UP001500665"/>
    </source>
</evidence>